<evidence type="ECO:0000313" key="4">
    <source>
        <dbReference type="EMBL" id="GAJ27929.1"/>
    </source>
</evidence>
<dbReference type="GO" id="GO:0120010">
    <property type="term" value="P:intermembrane phospholipid transfer"/>
    <property type="evidence" value="ECO:0007669"/>
    <property type="project" value="TreeGrafter"/>
</dbReference>
<dbReference type="PANTHER" id="PTHR30035:SF3">
    <property type="entry name" value="INTERMEMBRANE PHOSPHOLIPID TRANSPORT SYSTEM LIPOPROTEIN MLAA"/>
    <property type="match status" value="1"/>
</dbReference>
<comment type="caution">
    <text evidence="4">The sequence shown here is derived from an EMBL/GenBank/DDBJ whole genome shotgun (WGS) entry which is preliminary data.</text>
</comment>
<dbReference type="Proteomes" id="UP000019760">
    <property type="component" value="Unassembled WGS sequence"/>
</dbReference>
<evidence type="ECO:0000256" key="3">
    <source>
        <dbReference type="SAM" id="MobiDB-lite"/>
    </source>
</evidence>
<keyword evidence="5" id="KW-1185">Reference proteome</keyword>
<dbReference type="AlphaFoldDB" id="A0A023D1I0"/>
<evidence type="ECO:0000256" key="2">
    <source>
        <dbReference type="ARBA" id="ARBA00022729"/>
    </source>
</evidence>
<organism evidence="4 5">
    <name type="scientific">Acidomonas methanolica NBRC 104435</name>
    <dbReference type="NCBI Taxonomy" id="1231351"/>
    <lineage>
        <taxon>Bacteria</taxon>
        <taxon>Pseudomonadati</taxon>
        <taxon>Pseudomonadota</taxon>
        <taxon>Alphaproteobacteria</taxon>
        <taxon>Acetobacterales</taxon>
        <taxon>Acetobacteraceae</taxon>
        <taxon>Acidomonas</taxon>
    </lineage>
</organism>
<name>A0A023D1I0_ACIMT</name>
<evidence type="ECO:0000313" key="5">
    <source>
        <dbReference type="Proteomes" id="UP000019760"/>
    </source>
</evidence>
<feature type="region of interest" description="Disordered" evidence="3">
    <location>
        <begin position="1"/>
        <end position="34"/>
    </location>
</feature>
<dbReference type="Pfam" id="PF04333">
    <property type="entry name" value="MlaA"/>
    <property type="match status" value="1"/>
</dbReference>
<dbReference type="PRINTS" id="PR01805">
    <property type="entry name" value="VACJLIPOPROT"/>
</dbReference>
<reference evidence="5" key="1">
    <citation type="journal article" date="2014" name="FEMS Microbiol. Lett.">
        <title>Draft Genomic DNA Sequence of the Facultatively Methylotrophic Bacterium Acidomonas methanolica type strain MB58.</title>
        <authorList>
            <person name="Higashiura N."/>
            <person name="Hadano H."/>
            <person name="Hirakawa H."/>
            <person name="Matsutani M."/>
            <person name="Takabe S."/>
            <person name="Matsushita K."/>
            <person name="Azuma Y."/>
        </authorList>
    </citation>
    <scope>NUCLEOTIDE SEQUENCE [LARGE SCALE GENOMIC DNA]</scope>
    <source>
        <strain evidence="5">MB58</strain>
    </source>
</reference>
<dbReference type="EMBL" id="BAND01000011">
    <property type="protein sequence ID" value="GAJ27929.1"/>
    <property type="molecule type" value="Genomic_DNA"/>
</dbReference>
<keyword evidence="2" id="KW-0732">Signal</keyword>
<sequence length="289" mass="31505">MGTAMHADFDGLESEGATRRDTGPGKEAESVRGTSRLPRLAAGVLTLLTLTACSSWRNPPPKDPDALADYKEANDPYEPLNRKMYSLNMWAYHHALRPVGKAWAWVVPKFARDAISNLSETWNEPVAFFSDVGAGKSRRAGDSFMRFAINMTAGVGGLIDVATPVGYPQEDGNPGMTLATWGVPSGPYLFLPGMGPGTVRDAAADGIISIGLAPIDYVPKGYGLLTFNWAYNIAGRLNGYADAIDQIDNVERDALDPYAFIRSAWQQQQAVKIEAFRNDNRATVPDWYN</sequence>
<dbReference type="PANTHER" id="PTHR30035">
    <property type="entry name" value="LIPOPROTEIN VACJ-RELATED"/>
    <property type="match status" value="1"/>
</dbReference>
<evidence type="ECO:0000256" key="1">
    <source>
        <dbReference type="ARBA" id="ARBA00010634"/>
    </source>
</evidence>
<dbReference type="InterPro" id="IPR007428">
    <property type="entry name" value="MlaA"/>
</dbReference>
<protein>
    <submittedName>
        <fullName evidence="4">Lipoprotein</fullName>
    </submittedName>
</protein>
<comment type="similarity">
    <text evidence="1">Belongs to the MlaA family.</text>
</comment>
<dbReference type="GO" id="GO:0016020">
    <property type="term" value="C:membrane"/>
    <property type="evidence" value="ECO:0007669"/>
    <property type="project" value="InterPro"/>
</dbReference>
<keyword evidence="4" id="KW-0449">Lipoprotein</keyword>
<reference evidence="4 5" key="2">
    <citation type="journal article" date="2014" name="FEMS Microbiol. Lett.">
        <title>Draft genomic DNA sequence of the facultatively methylotrophic bacterium Acidomonas methanolica type strain MB58.</title>
        <authorList>
            <person name="Higashiura N."/>
            <person name="Hadano H."/>
            <person name="Hirakawa H."/>
            <person name="Matsutani M."/>
            <person name="Takabe S."/>
            <person name="Matsushita K."/>
            <person name="Azuma Y."/>
        </authorList>
    </citation>
    <scope>NUCLEOTIDE SEQUENCE [LARGE SCALE GENOMIC DNA]</scope>
    <source>
        <strain evidence="4 5">MB58</strain>
    </source>
</reference>
<gene>
    <name evidence="4" type="ORF">Amme_011_029</name>
</gene>
<accession>A0A023D1I0</accession>
<feature type="compositionally biased region" description="Basic and acidic residues" evidence="3">
    <location>
        <begin position="16"/>
        <end position="30"/>
    </location>
</feature>
<proteinExistence type="inferred from homology"/>